<reference evidence="8" key="1">
    <citation type="submission" date="2020-03" db="EMBL/GenBank/DDBJ databases">
        <title>Ferranicluibacter endophyticum gen. nov., sp. nov., a new genus isolated from Rubus ulmifolius Schott. stem.</title>
        <authorList>
            <person name="Roca-Couso R."/>
            <person name="Flores-Felix J.D."/>
            <person name="Igual J.M."/>
            <person name="Rivas R."/>
        </authorList>
    </citation>
    <scope>NUCLEOTIDE SEQUENCE</scope>
    <source>
        <strain evidence="8">CRRU44</strain>
    </source>
</reference>
<keyword evidence="2" id="KW-1003">Cell membrane</keyword>
<feature type="transmembrane region" description="Helical" evidence="6">
    <location>
        <begin position="45"/>
        <end position="62"/>
    </location>
</feature>
<feature type="transmembrane region" description="Helical" evidence="6">
    <location>
        <begin position="338"/>
        <end position="360"/>
    </location>
</feature>
<dbReference type="PANTHER" id="PTHR43124">
    <property type="entry name" value="PURINE EFFLUX PUMP PBUE"/>
    <property type="match status" value="1"/>
</dbReference>
<dbReference type="Proteomes" id="UP001155840">
    <property type="component" value="Unassembled WGS sequence"/>
</dbReference>
<comment type="caution">
    <text evidence="8">The sequence shown here is derived from an EMBL/GenBank/DDBJ whole genome shotgun (WGS) entry which is preliminary data.</text>
</comment>
<dbReference type="AlphaFoldDB" id="A0AA43ZIX6"/>
<keyword evidence="5 6" id="KW-0472">Membrane</keyword>
<dbReference type="InterPro" id="IPR005829">
    <property type="entry name" value="Sugar_transporter_CS"/>
</dbReference>
<dbReference type="GO" id="GO:0022857">
    <property type="term" value="F:transmembrane transporter activity"/>
    <property type="evidence" value="ECO:0007669"/>
    <property type="project" value="InterPro"/>
</dbReference>
<dbReference type="InterPro" id="IPR011701">
    <property type="entry name" value="MFS"/>
</dbReference>
<feature type="transmembrane region" description="Helical" evidence="6">
    <location>
        <begin position="280"/>
        <end position="299"/>
    </location>
</feature>
<evidence type="ECO:0000256" key="1">
    <source>
        <dbReference type="ARBA" id="ARBA00004651"/>
    </source>
</evidence>
<dbReference type="SUPFAM" id="SSF103473">
    <property type="entry name" value="MFS general substrate transporter"/>
    <property type="match status" value="1"/>
</dbReference>
<dbReference type="InterPro" id="IPR020846">
    <property type="entry name" value="MFS_dom"/>
</dbReference>
<feature type="transmembrane region" description="Helical" evidence="6">
    <location>
        <begin position="249"/>
        <end position="268"/>
    </location>
</feature>
<dbReference type="EMBL" id="JAANCM010000018">
    <property type="protein sequence ID" value="NHT78702.1"/>
    <property type="molecule type" value="Genomic_DNA"/>
</dbReference>
<feature type="transmembrane region" description="Helical" evidence="6">
    <location>
        <begin position="366"/>
        <end position="385"/>
    </location>
</feature>
<dbReference type="PANTHER" id="PTHR43124:SF3">
    <property type="entry name" value="CHLORAMPHENICOL EFFLUX PUMP RV0191"/>
    <property type="match status" value="1"/>
</dbReference>
<evidence type="ECO:0000256" key="6">
    <source>
        <dbReference type="SAM" id="Phobius"/>
    </source>
</evidence>
<dbReference type="InterPro" id="IPR050189">
    <property type="entry name" value="MFS_Efflux_Transporters"/>
</dbReference>
<evidence type="ECO:0000313" key="9">
    <source>
        <dbReference type="Proteomes" id="UP001155840"/>
    </source>
</evidence>
<keyword evidence="9" id="KW-1185">Reference proteome</keyword>
<evidence type="ECO:0000313" key="8">
    <source>
        <dbReference type="EMBL" id="NHT78702.1"/>
    </source>
</evidence>
<name>A0AA43ZIX6_9HYPH</name>
<protein>
    <submittedName>
        <fullName evidence="8">Multidrug effflux MFS transporter</fullName>
    </submittedName>
</protein>
<comment type="subcellular location">
    <subcellularLocation>
        <location evidence="1">Cell membrane</location>
        <topology evidence="1">Multi-pass membrane protein</topology>
    </subcellularLocation>
</comment>
<keyword evidence="4 6" id="KW-1133">Transmembrane helix</keyword>
<evidence type="ECO:0000256" key="4">
    <source>
        <dbReference type="ARBA" id="ARBA00022989"/>
    </source>
</evidence>
<dbReference type="InterPro" id="IPR036259">
    <property type="entry name" value="MFS_trans_sf"/>
</dbReference>
<feature type="transmembrane region" description="Helical" evidence="6">
    <location>
        <begin position="305"/>
        <end position="326"/>
    </location>
</feature>
<feature type="transmembrane region" description="Helical" evidence="6">
    <location>
        <begin position="157"/>
        <end position="180"/>
    </location>
</feature>
<dbReference type="PROSITE" id="PS50850">
    <property type="entry name" value="MFS"/>
    <property type="match status" value="1"/>
</dbReference>
<keyword evidence="3 6" id="KW-0812">Transmembrane</keyword>
<sequence length="401" mass="42210">MTSLRERILLYACLTSLTALSIDGLLPALRGIGAEMAATPPLSTQSIIALFIFGMAIGELFLGPLSDAIGRRKALLLGLGLYAVGTLVALQSTSLPMLVLGRILQGIGVAGPKIATRAMIRDQFEGDAMARILSFMFTLFILVPMLAPLLAQGLMMLAGWRAIFAAYLAIALLLGIWFVNRQPETLPPARRIPLRPKSLLANAARILASPRVTRLTLATGLVFGAQLLYLATAADLFFDIYGIAETFPLYFALLAVGVGLASFVNARCVSRYGMEAMARAGYAGLIAAGLALLAASAVWSGRPPLALFLLSAFPAFFAIGILFGNLNAMAMRSLGNMAGLGASLIASGSSLVATLFATLFGRFYDGTLFTLATALALAGIVAFVLTEWARKGDAGVIEAVR</sequence>
<feature type="transmembrane region" description="Helical" evidence="6">
    <location>
        <begin position="74"/>
        <end position="93"/>
    </location>
</feature>
<dbReference type="PROSITE" id="PS00216">
    <property type="entry name" value="SUGAR_TRANSPORT_1"/>
    <property type="match status" value="1"/>
</dbReference>
<evidence type="ECO:0000256" key="2">
    <source>
        <dbReference type="ARBA" id="ARBA00022475"/>
    </source>
</evidence>
<evidence type="ECO:0000256" key="3">
    <source>
        <dbReference type="ARBA" id="ARBA00022692"/>
    </source>
</evidence>
<evidence type="ECO:0000259" key="7">
    <source>
        <dbReference type="PROSITE" id="PS50850"/>
    </source>
</evidence>
<organism evidence="8 9">
    <name type="scientific">Ferranicluibacter rubi</name>
    <dbReference type="NCBI Taxonomy" id="2715133"/>
    <lineage>
        <taxon>Bacteria</taxon>
        <taxon>Pseudomonadati</taxon>
        <taxon>Pseudomonadota</taxon>
        <taxon>Alphaproteobacteria</taxon>
        <taxon>Hyphomicrobiales</taxon>
        <taxon>Rhizobiaceae</taxon>
        <taxon>Ferranicluibacter</taxon>
    </lineage>
</organism>
<dbReference type="Gene3D" id="1.20.1720.10">
    <property type="entry name" value="Multidrug resistance protein D"/>
    <property type="match status" value="1"/>
</dbReference>
<feature type="domain" description="Major facilitator superfamily (MFS) profile" evidence="7">
    <location>
        <begin position="1"/>
        <end position="390"/>
    </location>
</feature>
<gene>
    <name evidence="8" type="ORF">G8E10_23665</name>
</gene>
<dbReference type="GO" id="GO:0005886">
    <property type="term" value="C:plasma membrane"/>
    <property type="evidence" value="ECO:0007669"/>
    <property type="project" value="UniProtKB-SubCell"/>
</dbReference>
<evidence type="ECO:0000256" key="5">
    <source>
        <dbReference type="ARBA" id="ARBA00023136"/>
    </source>
</evidence>
<accession>A0AA43ZIX6</accession>
<dbReference type="RefSeq" id="WP_167130907.1">
    <property type="nucleotide sequence ID" value="NZ_JAANCM010000018.1"/>
</dbReference>
<dbReference type="Pfam" id="PF07690">
    <property type="entry name" value="MFS_1"/>
    <property type="match status" value="1"/>
</dbReference>
<proteinExistence type="predicted"/>
<feature type="transmembrane region" description="Helical" evidence="6">
    <location>
        <begin position="132"/>
        <end position="151"/>
    </location>
</feature>